<keyword evidence="1" id="KW-1185">Reference proteome</keyword>
<sequence length="135" mass="15154">MRCLSSSDFELEQSQLVELYDSELCKWQNTIRCNCAKRRSDGTAAAIASTLIAKSSAADIAADSATDMHKSIHTATSQLEIINSGDNYLLDGYTDPMVQEHGGTAAIQNHHQRLPMYLSLLQLFTWLLRYNYYCL</sequence>
<dbReference type="Proteomes" id="UP000046393">
    <property type="component" value="Unplaced"/>
</dbReference>
<dbReference type="AlphaFoldDB" id="A0A0N5AVQ0"/>
<name>A0A0N5AVQ0_9BILA</name>
<proteinExistence type="predicted"/>
<evidence type="ECO:0000313" key="2">
    <source>
        <dbReference type="WBParaSite" id="SMUV_0000897501-mRNA-1"/>
    </source>
</evidence>
<protein>
    <submittedName>
        <fullName evidence="2">Uncharacterized protein</fullName>
    </submittedName>
</protein>
<organism evidence="1 2">
    <name type="scientific">Syphacia muris</name>
    <dbReference type="NCBI Taxonomy" id="451379"/>
    <lineage>
        <taxon>Eukaryota</taxon>
        <taxon>Metazoa</taxon>
        <taxon>Ecdysozoa</taxon>
        <taxon>Nematoda</taxon>
        <taxon>Chromadorea</taxon>
        <taxon>Rhabditida</taxon>
        <taxon>Spirurina</taxon>
        <taxon>Oxyuridomorpha</taxon>
        <taxon>Oxyuroidea</taxon>
        <taxon>Oxyuridae</taxon>
        <taxon>Syphacia</taxon>
    </lineage>
</organism>
<evidence type="ECO:0000313" key="1">
    <source>
        <dbReference type="Proteomes" id="UP000046393"/>
    </source>
</evidence>
<accession>A0A0N5AVQ0</accession>
<dbReference type="WBParaSite" id="SMUV_0000897501-mRNA-1">
    <property type="protein sequence ID" value="SMUV_0000897501-mRNA-1"/>
    <property type="gene ID" value="SMUV_0000897501"/>
</dbReference>
<reference evidence="2" key="1">
    <citation type="submission" date="2017-02" db="UniProtKB">
        <authorList>
            <consortium name="WormBaseParasite"/>
        </authorList>
    </citation>
    <scope>IDENTIFICATION</scope>
</reference>